<evidence type="ECO:0000256" key="1">
    <source>
        <dbReference type="ARBA" id="ARBA00022857"/>
    </source>
</evidence>
<keyword evidence="6" id="KW-1185">Reference proteome</keyword>
<dbReference type="AlphaFoldDB" id="A0A4Z0GMJ5"/>
<gene>
    <name evidence="5" type="ORF">E4665_08540</name>
</gene>
<evidence type="ECO:0000313" key="5">
    <source>
        <dbReference type="EMBL" id="TGA98285.1"/>
    </source>
</evidence>
<keyword evidence="2" id="KW-0560">Oxidoreductase</keyword>
<dbReference type="InterPro" id="IPR050523">
    <property type="entry name" value="AKR_Detox_Biosynth"/>
</dbReference>
<dbReference type="Pfam" id="PF00248">
    <property type="entry name" value="Aldo_ket_red"/>
    <property type="match status" value="1"/>
</dbReference>
<dbReference type="InterPro" id="IPR036812">
    <property type="entry name" value="NAD(P)_OxRdtase_dom_sf"/>
</dbReference>
<protein>
    <submittedName>
        <fullName evidence="5">Aldo/keto reductase family oxidoreductase</fullName>
    </submittedName>
</protein>
<dbReference type="RefSeq" id="WP_135348373.1">
    <property type="nucleotide sequence ID" value="NZ_SRJD01000008.1"/>
</dbReference>
<dbReference type="OrthoDB" id="9773828at2"/>
<dbReference type="CDD" id="cd19092">
    <property type="entry name" value="AKR_BsYcsN_EcYdhF-like"/>
    <property type="match status" value="1"/>
</dbReference>
<feature type="domain" description="NADP-dependent oxidoreductase" evidence="4">
    <location>
        <begin position="19"/>
        <end position="299"/>
    </location>
</feature>
<dbReference type="EMBL" id="SRJD01000008">
    <property type="protein sequence ID" value="TGA98285.1"/>
    <property type="molecule type" value="Genomic_DNA"/>
</dbReference>
<dbReference type="InterPro" id="IPR023210">
    <property type="entry name" value="NADP_OxRdtase_dom"/>
</dbReference>
<comment type="similarity">
    <text evidence="3">Belongs to the aldo/keto reductase family. Aldo/keto reductase 2 subfamily.</text>
</comment>
<dbReference type="GO" id="GO:0005829">
    <property type="term" value="C:cytosol"/>
    <property type="evidence" value="ECO:0007669"/>
    <property type="project" value="TreeGrafter"/>
</dbReference>
<proteinExistence type="inferred from homology"/>
<dbReference type="PANTHER" id="PTHR43364">
    <property type="entry name" value="NADH-SPECIFIC METHYLGLYOXAL REDUCTASE-RELATED"/>
    <property type="match status" value="1"/>
</dbReference>
<dbReference type="SUPFAM" id="SSF51430">
    <property type="entry name" value="NAD(P)-linked oxidoreductase"/>
    <property type="match status" value="1"/>
</dbReference>
<evidence type="ECO:0000256" key="2">
    <source>
        <dbReference type="ARBA" id="ARBA00023002"/>
    </source>
</evidence>
<dbReference type="FunFam" id="3.20.20.100:FF:000008">
    <property type="entry name" value="Aldo/keto reductase family oxidoreductase"/>
    <property type="match status" value="1"/>
</dbReference>
<sequence>MKQVAIGPEKNEASAVVQGCMRISEMSEAAVEKLIETDLENGITFFDHADCYSQGACEALFGRVLAKRPDLRDKITLQTKCGIVHGPEYTLYDFSKEHLLETVNASLKRLQTDHVDYLLLHRPDALVEPEEVAAAFDELHSEGKVLHFGVSNQNPYQMELLKKSVKQPLEVNQLQFSIKATGLVDAGINVNMTVDGSNVRDGSILDYCRLHDVTVQAWSPFQYGFFEGVFLDNPKFPELNKKIDEIAAKYGVSNNAIAVAWILRHPAEIQVILGTTNVKRVAESAKGADITLTRPEWYEIYLAAGNKLP</sequence>
<keyword evidence="1" id="KW-0521">NADP</keyword>
<dbReference type="Proteomes" id="UP000298347">
    <property type="component" value="Unassembled WGS sequence"/>
</dbReference>
<dbReference type="InterPro" id="IPR020471">
    <property type="entry name" value="AKR"/>
</dbReference>
<accession>A0A4Z0GMJ5</accession>
<dbReference type="PANTHER" id="PTHR43364:SF1">
    <property type="entry name" value="OXIDOREDUCTASE YDHF"/>
    <property type="match status" value="1"/>
</dbReference>
<dbReference type="PRINTS" id="PR00069">
    <property type="entry name" value="ALDKETRDTASE"/>
</dbReference>
<evidence type="ECO:0000259" key="4">
    <source>
        <dbReference type="Pfam" id="PF00248"/>
    </source>
</evidence>
<evidence type="ECO:0000313" key="6">
    <source>
        <dbReference type="Proteomes" id="UP000298347"/>
    </source>
</evidence>
<name>A0A4Z0GMJ5_9BACL</name>
<dbReference type="Gene3D" id="3.20.20.100">
    <property type="entry name" value="NADP-dependent oxidoreductase domain"/>
    <property type="match status" value="1"/>
</dbReference>
<organism evidence="5 6">
    <name type="scientific">Sporolactobacillus shoreae</name>
    <dbReference type="NCBI Taxonomy" id="1465501"/>
    <lineage>
        <taxon>Bacteria</taxon>
        <taxon>Bacillati</taxon>
        <taxon>Bacillota</taxon>
        <taxon>Bacilli</taxon>
        <taxon>Bacillales</taxon>
        <taxon>Sporolactobacillaceae</taxon>
        <taxon>Sporolactobacillus</taxon>
    </lineage>
</organism>
<reference evidence="5 6" key="1">
    <citation type="journal article" date="2015" name="Int. J. Syst. Evol. Microbiol.">
        <title>Sporolactobacillus shoreae sp. nov. and Sporolactobacillus spathodeae sp. nov., two spore-forming lactic acid bacteria isolated from tree barks in Thailand.</title>
        <authorList>
            <person name="Thamacharoensuk T."/>
            <person name="Kitahara M."/>
            <person name="Ohkuma M."/>
            <person name="Thongchul N."/>
            <person name="Tanasupawat S."/>
        </authorList>
    </citation>
    <scope>NUCLEOTIDE SEQUENCE [LARGE SCALE GENOMIC DNA]</scope>
    <source>
        <strain evidence="5 6">BK92</strain>
    </source>
</reference>
<dbReference type="GO" id="GO:0016491">
    <property type="term" value="F:oxidoreductase activity"/>
    <property type="evidence" value="ECO:0007669"/>
    <property type="project" value="UniProtKB-KW"/>
</dbReference>
<evidence type="ECO:0000256" key="3">
    <source>
        <dbReference type="ARBA" id="ARBA00038157"/>
    </source>
</evidence>
<comment type="caution">
    <text evidence="5">The sequence shown here is derived from an EMBL/GenBank/DDBJ whole genome shotgun (WGS) entry which is preliminary data.</text>
</comment>